<evidence type="ECO:0000256" key="6">
    <source>
        <dbReference type="PIRSR" id="PIRSR000350-4"/>
    </source>
</evidence>
<evidence type="ECO:0000313" key="9">
    <source>
        <dbReference type="EMBL" id="ORC20246.1"/>
    </source>
</evidence>
<dbReference type="InterPro" id="IPR016156">
    <property type="entry name" value="FAD/NAD-linked_Rdtase_dimer_sf"/>
</dbReference>
<dbReference type="SUPFAM" id="SSF51905">
    <property type="entry name" value="FAD/NAD(P)-binding domain"/>
    <property type="match status" value="1"/>
</dbReference>
<dbReference type="InterPro" id="IPR036188">
    <property type="entry name" value="FAD/NAD-bd_sf"/>
</dbReference>
<dbReference type="PANTHER" id="PTHR22912">
    <property type="entry name" value="DISULFIDE OXIDOREDUCTASE"/>
    <property type="match status" value="1"/>
</dbReference>
<dbReference type="PRINTS" id="PR00411">
    <property type="entry name" value="PNDRDTASEI"/>
</dbReference>
<dbReference type="GO" id="GO:0050660">
    <property type="term" value="F:flavin adenine dinucleotide binding"/>
    <property type="evidence" value="ECO:0007669"/>
    <property type="project" value="TreeGrafter"/>
</dbReference>
<comment type="similarity">
    <text evidence="1">Belongs to the class-I pyridine nucleotide-disulfide oxidoreductase family.</text>
</comment>
<comment type="caution">
    <text evidence="9">The sequence shown here is derived from an EMBL/GenBank/DDBJ whole genome shotgun (WGS) entry which is preliminary data.</text>
</comment>
<keyword evidence="10" id="KW-1185">Reference proteome</keyword>
<evidence type="ECO:0000259" key="7">
    <source>
        <dbReference type="Pfam" id="PF02852"/>
    </source>
</evidence>
<evidence type="ECO:0000256" key="3">
    <source>
        <dbReference type="ARBA" id="ARBA00022827"/>
    </source>
</evidence>
<protein>
    <submittedName>
        <fullName evidence="9">Pyridine nucleotide-disulfide oxidoreductase</fullName>
    </submittedName>
</protein>
<dbReference type="Proteomes" id="UP000192359">
    <property type="component" value="Unassembled WGS sequence"/>
</dbReference>
<keyword evidence="3 5" id="KW-0274">FAD</keyword>
<dbReference type="EMBL" id="LXWF01000013">
    <property type="protein sequence ID" value="ORC20246.1"/>
    <property type="molecule type" value="Genomic_DNA"/>
</dbReference>
<dbReference type="PANTHER" id="PTHR22912:SF151">
    <property type="entry name" value="DIHYDROLIPOYL DEHYDROGENASE, MITOCHONDRIAL"/>
    <property type="match status" value="1"/>
</dbReference>
<feature type="domain" description="FAD/NAD(P)-binding" evidence="8">
    <location>
        <begin position="10"/>
        <end position="301"/>
    </location>
</feature>
<keyword evidence="2" id="KW-0285">Flavoprotein</keyword>
<name>A0A1Y1RRA2_9MICC</name>
<feature type="disulfide bond" description="Redox-active" evidence="6">
    <location>
        <begin position="47"/>
        <end position="52"/>
    </location>
</feature>
<dbReference type="OrthoDB" id="9800167at2"/>
<evidence type="ECO:0000256" key="2">
    <source>
        <dbReference type="ARBA" id="ARBA00022630"/>
    </source>
</evidence>
<evidence type="ECO:0000313" key="10">
    <source>
        <dbReference type="Proteomes" id="UP000192359"/>
    </source>
</evidence>
<proteinExistence type="inferred from homology"/>
<evidence type="ECO:0000256" key="5">
    <source>
        <dbReference type="PIRSR" id="PIRSR000350-3"/>
    </source>
</evidence>
<dbReference type="Gene3D" id="3.50.50.60">
    <property type="entry name" value="FAD/NAD(P)-binding domain"/>
    <property type="match status" value="2"/>
</dbReference>
<keyword evidence="5" id="KW-0547">Nucleotide-binding</keyword>
<feature type="binding site" evidence="5">
    <location>
        <begin position="322"/>
        <end position="325"/>
    </location>
    <ligand>
        <name>FAD</name>
        <dbReference type="ChEBI" id="CHEBI:57692"/>
    </ligand>
</feature>
<dbReference type="Gene3D" id="3.30.390.30">
    <property type="match status" value="1"/>
</dbReference>
<dbReference type="AlphaFoldDB" id="A0A1Y1RRA2"/>
<feature type="binding site" evidence="5">
    <location>
        <begin position="146"/>
        <end position="148"/>
    </location>
    <ligand>
        <name>FAD</name>
        <dbReference type="ChEBI" id="CHEBI:57692"/>
    </ligand>
</feature>
<feature type="binding site" evidence="5">
    <location>
        <position position="56"/>
    </location>
    <ligand>
        <name>FAD</name>
        <dbReference type="ChEBI" id="CHEBI:57692"/>
    </ligand>
</feature>
<accession>A0A1Y1RRA2</accession>
<keyword evidence="4 5" id="KW-0520">NAD</keyword>
<organism evidence="9 10">
    <name type="scientific">Rothia nasimurium</name>
    <dbReference type="NCBI Taxonomy" id="85336"/>
    <lineage>
        <taxon>Bacteria</taxon>
        <taxon>Bacillati</taxon>
        <taxon>Actinomycetota</taxon>
        <taxon>Actinomycetes</taxon>
        <taxon>Micrococcales</taxon>
        <taxon>Micrococcaceae</taxon>
        <taxon>Rothia</taxon>
    </lineage>
</organism>
<dbReference type="GO" id="GO:0004148">
    <property type="term" value="F:dihydrolipoyl dehydrogenase (NADH) activity"/>
    <property type="evidence" value="ECO:0007669"/>
    <property type="project" value="TreeGrafter"/>
</dbReference>
<dbReference type="GO" id="GO:0006103">
    <property type="term" value="P:2-oxoglutarate metabolic process"/>
    <property type="evidence" value="ECO:0007669"/>
    <property type="project" value="TreeGrafter"/>
</dbReference>
<dbReference type="InterPro" id="IPR001100">
    <property type="entry name" value="Pyr_nuc-diS_OxRdtase"/>
</dbReference>
<dbReference type="Pfam" id="PF02852">
    <property type="entry name" value="Pyr_redox_dim"/>
    <property type="match status" value="1"/>
</dbReference>
<evidence type="ECO:0000256" key="4">
    <source>
        <dbReference type="ARBA" id="ARBA00023027"/>
    </source>
</evidence>
<dbReference type="Pfam" id="PF07992">
    <property type="entry name" value="Pyr_redox_2"/>
    <property type="match status" value="1"/>
</dbReference>
<feature type="domain" description="Pyridine nucleotide-disulphide oxidoreductase dimerisation" evidence="7">
    <location>
        <begin position="352"/>
        <end position="458"/>
    </location>
</feature>
<feature type="binding site" evidence="5">
    <location>
        <position position="116"/>
    </location>
    <ligand>
        <name>FAD</name>
        <dbReference type="ChEBI" id="CHEBI:57692"/>
    </ligand>
</feature>
<feature type="binding site" evidence="5">
    <location>
        <position position="282"/>
    </location>
    <ligand>
        <name>NAD(+)</name>
        <dbReference type="ChEBI" id="CHEBI:57540"/>
    </ligand>
</feature>
<dbReference type="SUPFAM" id="SSF55424">
    <property type="entry name" value="FAD/NAD-linked reductases, dimerisation (C-terminal) domain"/>
    <property type="match status" value="1"/>
</dbReference>
<evidence type="ECO:0000256" key="1">
    <source>
        <dbReference type="ARBA" id="ARBA00007532"/>
    </source>
</evidence>
<evidence type="ECO:0000259" key="8">
    <source>
        <dbReference type="Pfam" id="PF07992"/>
    </source>
</evidence>
<dbReference type="PRINTS" id="PR00368">
    <property type="entry name" value="FADPNR"/>
</dbReference>
<sequence>MSNLKNSATYDLVVIGAGPTGENVAQYAVEGGLTAVLVEHELLGGECSYYACMPSKALLRPVQLVQLAQKLPGVQGISLNAQELLRRRDAWVSRYQDASQVSWARSAGIDVARGHGQLAGEKTVKVNAADGSACTLHATGAVVIATGSKPAIPHLYEGLHPWDNRDVTGVVQVPDTLTIVGGGVVALEAATWMAALGTRVTLLVRGNHLLGALGAEVEGLSEVVASALADQGVSLRFGATVAQAEREKARATGLGQIHGGPVTLIFENGEQLVSDEILLATGRTPALDGLGLETIGLTAERALAGETPDWLHFIGDAAGRAMLTHQGKYEARTLGARLAGQAEYKLGRPTPVPQVIFTQPQVAQVGLTGPAAEQAGHTVVTARVDMKEVAGAALLSNLNRGFAELAVDAATGVLLGAVFVGEEAAELLHAATIAVTAQLPVKLLRHAVPAYPTASEIWLRLLERLPRELR</sequence>
<dbReference type="RefSeq" id="WP_083091470.1">
    <property type="nucleotide sequence ID" value="NZ_LXWF01000013.1"/>
</dbReference>
<dbReference type="PIRSF" id="PIRSF000350">
    <property type="entry name" value="Mercury_reductase_MerA"/>
    <property type="match status" value="1"/>
</dbReference>
<reference evidence="9 10" key="1">
    <citation type="submission" date="2016-05" db="EMBL/GenBank/DDBJ databases">
        <title>Draft genome sequence of a porcine commensal Rothia nasimurium.</title>
        <authorList>
            <person name="Gaiser R.A."/>
            <person name="Van Baarlen P."/>
            <person name="Wells J.M."/>
        </authorList>
    </citation>
    <scope>NUCLEOTIDE SEQUENCE [LARGE SCALE GENOMIC DNA]</scope>
    <source>
        <strain evidence="9 10">PT-32</strain>
    </source>
</reference>
<comment type="cofactor">
    <cofactor evidence="5">
        <name>FAD</name>
        <dbReference type="ChEBI" id="CHEBI:57692"/>
    </cofactor>
    <text evidence="5">Binds 1 FAD per subunit.</text>
</comment>
<dbReference type="InterPro" id="IPR023753">
    <property type="entry name" value="FAD/NAD-binding_dom"/>
</dbReference>
<gene>
    <name evidence="9" type="ORF">A7979_11105</name>
</gene>
<dbReference type="InterPro" id="IPR050151">
    <property type="entry name" value="Class-I_Pyr_Nuc-Dis_Oxidored"/>
</dbReference>
<feature type="binding site" evidence="5">
    <location>
        <begin position="181"/>
        <end position="188"/>
    </location>
    <ligand>
        <name>NAD(+)</name>
        <dbReference type="ChEBI" id="CHEBI:57540"/>
    </ligand>
</feature>
<feature type="binding site" evidence="5">
    <location>
        <position position="316"/>
    </location>
    <ligand>
        <name>FAD</name>
        <dbReference type="ChEBI" id="CHEBI:57692"/>
    </ligand>
</feature>
<dbReference type="InterPro" id="IPR004099">
    <property type="entry name" value="Pyr_nucl-diS_OxRdtase_dimer"/>
</dbReference>